<keyword evidence="3 7" id="KW-0819">tRNA processing</keyword>
<evidence type="ECO:0000313" key="9">
    <source>
        <dbReference type="EMBL" id="TDL25975.1"/>
    </source>
</evidence>
<name>A0A4Y7QEZ4_9AGAM</name>
<dbReference type="PANTHER" id="PTHR11735">
    <property type="entry name" value="TRNA N6-ADENOSINE THREONYLCARBAMOYLTRANSFERASE"/>
    <property type="match status" value="1"/>
</dbReference>
<sequence>MLATGKVLRLRLLQSTWRRCFTVLALESSADDTCAAVVTSERKILSNVVVKQNEEHAPYGGIHPLAAVHAHHRNMPGAIRAALNDAQLSMSGIDGIAFTRGPGMHSCLAVCANAAKNLAAALDKPLVGVHHMQAHALTVLLTSPESERPQFPFLTLLISGGHTLLLLTTSQTSFRTLAAAVDQAVGRVFDKVSRALELPWSTRGPGAALEECSNLDMPPEEVPLFPQFPPVQPGKLSFSFDGVHSEVHRLLERIKREGALTIGFKVGVARAFHEAITVQLEEKLVLALRQCAKNGISVRHVVVSGGVASNGFLRNRLRSCVQSKFLGEQISLVYPPPYLCTDNAVMIAWASMDRFLRQEHDNYSIEHLSKWNIEDLQT</sequence>
<dbReference type="AlphaFoldDB" id="A0A4Y7QEZ4"/>
<dbReference type="PRINTS" id="PR00789">
    <property type="entry name" value="OSIALOPTASE"/>
</dbReference>
<gene>
    <name evidence="9" type="ORF">BD410DRAFT_819422</name>
</gene>
<dbReference type="FunFam" id="3.30.420.40:FF:000012">
    <property type="entry name" value="tRNA N6-adenosine threonylcarbamoyltransferase"/>
    <property type="match status" value="1"/>
</dbReference>
<reference evidence="9 10" key="1">
    <citation type="submission" date="2018-06" db="EMBL/GenBank/DDBJ databases">
        <title>A transcriptomic atlas of mushroom development highlights an independent origin of complex multicellularity.</title>
        <authorList>
            <consortium name="DOE Joint Genome Institute"/>
            <person name="Krizsan K."/>
            <person name="Almasi E."/>
            <person name="Merenyi Z."/>
            <person name="Sahu N."/>
            <person name="Viragh M."/>
            <person name="Koszo T."/>
            <person name="Mondo S."/>
            <person name="Kiss B."/>
            <person name="Balint B."/>
            <person name="Kues U."/>
            <person name="Barry K."/>
            <person name="Hegedus J.C."/>
            <person name="Henrissat B."/>
            <person name="Johnson J."/>
            <person name="Lipzen A."/>
            <person name="Ohm R."/>
            <person name="Nagy I."/>
            <person name="Pangilinan J."/>
            <person name="Yan J."/>
            <person name="Xiong Y."/>
            <person name="Grigoriev I.V."/>
            <person name="Hibbett D.S."/>
            <person name="Nagy L.G."/>
        </authorList>
    </citation>
    <scope>NUCLEOTIDE SEQUENCE [LARGE SCALE GENOMIC DNA]</scope>
    <source>
        <strain evidence="9 10">SZMC22713</strain>
    </source>
</reference>
<protein>
    <recommendedName>
        <fullName evidence="1">N(6)-L-threonylcarbamoyladenine synthase</fullName>
        <ecNumber evidence="1">2.3.1.234</ecNumber>
    </recommendedName>
</protein>
<dbReference type="GO" id="GO:0046872">
    <property type="term" value="F:metal ion binding"/>
    <property type="evidence" value="ECO:0007669"/>
    <property type="project" value="UniProtKB-KW"/>
</dbReference>
<keyword evidence="5 7" id="KW-0012">Acyltransferase</keyword>
<dbReference type="HAMAP" id="MF_01445">
    <property type="entry name" value="TsaD"/>
    <property type="match status" value="1"/>
</dbReference>
<dbReference type="CDD" id="cd24134">
    <property type="entry name" value="ASKHA_NBD_OSGEPL1_QRI7_euk"/>
    <property type="match status" value="1"/>
</dbReference>
<evidence type="ECO:0000256" key="5">
    <source>
        <dbReference type="ARBA" id="ARBA00023315"/>
    </source>
</evidence>
<evidence type="ECO:0000256" key="6">
    <source>
        <dbReference type="ARBA" id="ARBA00048117"/>
    </source>
</evidence>
<dbReference type="VEuPathDB" id="FungiDB:BD410DRAFT_819422"/>
<comment type="function">
    <text evidence="7">Required for the formation of a threonylcarbamoyl group on adenosine at position 37 (t(6)A37) in mitochondrial tRNAs that read codons beginning with adenine. Probably involved in the transfer of the threonylcarbamoyl moiety of threonylcarbamoyl-AMP (TC-AMP) to the N6 group of A37. Involved in mitochondrial genome maintenance.</text>
</comment>
<dbReference type="SUPFAM" id="SSF53067">
    <property type="entry name" value="Actin-like ATPase domain"/>
    <property type="match status" value="1"/>
</dbReference>
<keyword evidence="10" id="KW-1185">Reference proteome</keyword>
<dbReference type="GO" id="GO:0006508">
    <property type="term" value="P:proteolysis"/>
    <property type="evidence" value="ECO:0007669"/>
    <property type="project" value="UniProtKB-KW"/>
</dbReference>
<keyword evidence="7" id="KW-0496">Mitochondrion</keyword>
<keyword evidence="9" id="KW-0645">Protease</keyword>
<evidence type="ECO:0000256" key="2">
    <source>
        <dbReference type="ARBA" id="ARBA00022679"/>
    </source>
</evidence>
<evidence type="ECO:0000256" key="1">
    <source>
        <dbReference type="ARBA" id="ARBA00012156"/>
    </source>
</evidence>
<dbReference type="EMBL" id="ML170162">
    <property type="protein sequence ID" value="TDL25975.1"/>
    <property type="molecule type" value="Genomic_DNA"/>
</dbReference>
<proteinExistence type="inferred from homology"/>
<dbReference type="GO" id="GO:0008233">
    <property type="term" value="F:peptidase activity"/>
    <property type="evidence" value="ECO:0007669"/>
    <property type="project" value="UniProtKB-KW"/>
</dbReference>
<dbReference type="PANTHER" id="PTHR11735:SF6">
    <property type="entry name" value="TRNA N6-ADENOSINE THREONYLCARBAMOYLTRANSFERASE, MITOCHONDRIAL"/>
    <property type="match status" value="1"/>
</dbReference>
<feature type="domain" description="Gcp-like" evidence="8">
    <location>
        <begin position="43"/>
        <end position="349"/>
    </location>
</feature>
<comment type="subcellular location">
    <subcellularLocation>
        <location evidence="7">Mitochondrion</location>
    </subcellularLocation>
</comment>
<dbReference type="EC" id="2.3.1.234" evidence="1"/>
<dbReference type="InterPro" id="IPR000905">
    <property type="entry name" value="Gcp-like_dom"/>
</dbReference>
<dbReference type="NCBIfam" id="TIGR00329">
    <property type="entry name" value="gcp_kae1"/>
    <property type="match status" value="1"/>
</dbReference>
<accession>A0A4Y7QEZ4</accession>
<dbReference type="GO" id="GO:0061711">
    <property type="term" value="F:tRNA N(6)-L-threonylcarbamoyladenine synthase activity"/>
    <property type="evidence" value="ECO:0007669"/>
    <property type="project" value="UniProtKB-EC"/>
</dbReference>
<evidence type="ECO:0000256" key="4">
    <source>
        <dbReference type="ARBA" id="ARBA00022723"/>
    </source>
</evidence>
<dbReference type="Gene3D" id="3.30.420.40">
    <property type="match status" value="2"/>
</dbReference>
<dbReference type="InterPro" id="IPR022450">
    <property type="entry name" value="TsaD"/>
</dbReference>
<dbReference type="InterPro" id="IPR043129">
    <property type="entry name" value="ATPase_NBD"/>
</dbReference>
<evidence type="ECO:0000313" key="10">
    <source>
        <dbReference type="Proteomes" id="UP000294933"/>
    </source>
</evidence>
<keyword evidence="9" id="KW-0378">Hydrolase</keyword>
<dbReference type="STRING" id="50990.A0A4Y7QEZ4"/>
<dbReference type="Proteomes" id="UP000294933">
    <property type="component" value="Unassembled WGS sequence"/>
</dbReference>
<dbReference type="InterPro" id="IPR017861">
    <property type="entry name" value="KAE1/TsaD"/>
</dbReference>
<dbReference type="GO" id="GO:0072670">
    <property type="term" value="P:mitochondrial tRNA threonylcarbamoyladenosine modification"/>
    <property type="evidence" value="ECO:0007669"/>
    <property type="project" value="TreeGrafter"/>
</dbReference>
<comment type="catalytic activity">
    <reaction evidence="6 7">
        <text>L-threonylcarbamoyladenylate + adenosine(37) in tRNA = N(6)-L-threonylcarbamoyladenosine(37) in tRNA + AMP + H(+)</text>
        <dbReference type="Rhea" id="RHEA:37059"/>
        <dbReference type="Rhea" id="RHEA-COMP:10162"/>
        <dbReference type="Rhea" id="RHEA-COMP:10163"/>
        <dbReference type="ChEBI" id="CHEBI:15378"/>
        <dbReference type="ChEBI" id="CHEBI:73682"/>
        <dbReference type="ChEBI" id="CHEBI:74411"/>
        <dbReference type="ChEBI" id="CHEBI:74418"/>
        <dbReference type="ChEBI" id="CHEBI:456215"/>
        <dbReference type="EC" id="2.3.1.234"/>
    </reaction>
</comment>
<dbReference type="Pfam" id="PF00814">
    <property type="entry name" value="TsaD"/>
    <property type="match status" value="1"/>
</dbReference>
<comment type="subunit">
    <text evidence="7">Homodimer.</text>
</comment>
<evidence type="ECO:0000256" key="3">
    <source>
        <dbReference type="ARBA" id="ARBA00022694"/>
    </source>
</evidence>
<dbReference type="OrthoDB" id="10259622at2759"/>
<comment type="cofactor">
    <cofactor evidence="7">
        <name>a divalent metal cation</name>
        <dbReference type="ChEBI" id="CHEBI:60240"/>
    </cofactor>
    <text evidence="7">Binds 1 divalent metal cation per subunit.</text>
</comment>
<evidence type="ECO:0000259" key="8">
    <source>
        <dbReference type="Pfam" id="PF00814"/>
    </source>
</evidence>
<organism evidence="9 10">
    <name type="scientific">Rickenella mellea</name>
    <dbReference type="NCBI Taxonomy" id="50990"/>
    <lineage>
        <taxon>Eukaryota</taxon>
        <taxon>Fungi</taxon>
        <taxon>Dikarya</taxon>
        <taxon>Basidiomycota</taxon>
        <taxon>Agaricomycotina</taxon>
        <taxon>Agaricomycetes</taxon>
        <taxon>Hymenochaetales</taxon>
        <taxon>Rickenellaceae</taxon>
        <taxon>Rickenella</taxon>
    </lineage>
</organism>
<keyword evidence="4 7" id="KW-0479">Metal-binding</keyword>
<keyword evidence="2 7" id="KW-0808">Transferase</keyword>
<evidence type="ECO:0000256" key="7">
    <source>
        <dbReference type="HAMAP-Rule" id="MF_03179"/>
    </source>
</evidence>
<dbReference type="GO" id="GO:0005739">
    <property type="term" value="C:mitochondrion"/>
    <property type="evidence" value="ECO:0007669"/>
    <property type="project" value="UniProtKB-SubCell"/>
</dbReference>
<comment type="similarity">
    <text evidence="7">Belongs to the KAE1 / TsaD family.</text>
</comment>